<gene>
    <name evidence="1" type="ORF">METZ01_LOCUS155955</name>
</gene>
<name>A0A382AP79_9ZZZZ</name>
<organism evidence="1">
    <name type="scientific">marine metagenome</name>
    <dbReference type="NCBI Taxonomy" id="408172"/>
    <lineage>
        <taxon>unclassified sequences</taxon>
        <taxon>metagenomes</taxon>
        <taxon>ecological metagenomes</taxon>
    </lineage>
</organism>
<evidence type="ECO:0000313" key="1">
    <source>
        <dbReference type="EMBL" id="SVB03101.1"/>
    </source>
</evidence>
<reference evidence="1" key="1">
    <citation type="submission" date="2018-05" db="EMBL/GenBank/DDBJ databases">
        <authorList>
            <person name="Lanie J.A."/>
            <person name="Ng W.-L."/>
            <person name="Kazmierczak K.M."/>
            <person name="Andrzejewski T.M."/>
            <person name="Davidsen T.M."/>
            <person name="Wayne K.J."/>
            <person name="Tettelin H."/>
            <person name="Glass J.I."/>
            <person name="Rusch D."/>
            <person name="Podicherti R."/>
            <person name="Tsui H.-C.T."/>
            <person name="Winkler M.E."/>
        </authorList>
    </citation>
    <scope>NUCLEOTIDE SEQUENCE</scope>
</reference>
<protein>
    <submittedName>
        <fullName evidence="1">Uncharacterized protein</fullName>
    </submittedName>
</protein>
<sequence>MVNQKRVTFDFGYPICIVRIFLF</sequence>
<dbReference type="AlphaFoldDB" id="A0A382AP79"/>
<dbReference type="EMBL" id="UINC01026158">
    <property type="protein sequence ID" value="SVB03101.1"/>
    <property type="molecule type" value="Genomic_DNA"/>
</dbReference>
<proteinExistence type="predicted"/>
<accession>A0A382AP79</accession>